<comment type="caution">
    <text evidence="2">The sequence shown here is derived from an EMBL/GenBank/DDBJ whole genome shotgun (WGS) entry which is preliminary data.</text>
</comment>
<feature type="domain" description="Heterokaryon incompatibility" evidence="1">
    <location>
        <begin position="132"/>
        <end position="284"/>
    </location>
</feature>
<gene>
    <name evidence="2" type="ORF">B0I35DRAFT_499329</name>
</gene>
<sequence>MEDTLIGTPEAQCRARPGGPIFLSWPQAGLWPHVEIFWDGDETEVQTSQSPKPYPSLQSVKGASLVGKAYRISPQPNAVAIQKRVQDWIRNCDETHTDCRPVVQNFPARLLDLQGSGADGIQLVQGFASVEYVALSHRWGDKPPCATTTDNIADRMSSISWSELAETFQDAVVVTRQIGIRYLWIDCLCIIQNDILDWKKESVKMGDIYRGAYLTIAASLTSGDDDKFLRPSREREVYAATRLQVSFREEAIPDLWIRTIHDFRLHSFYGVQEPLAARGWTMQERVLSPRLLSYTSAVTFECTEAAVCECGNGLFPDPHYPPIHMLQGLDNKHAFLNLLKKGNIKTMYALWMDMVTIYTGRHLSFNSDRHVAILSIAKVLADKYGDEYIAGMWRGDLINSLCWYRDDSSPTIHLGPRQAPSWSWFSAQGRVFRQDAAVEAYCEVMSLDVQDGGINDSGPARGSITLRAQAVTMILHMNKTCQGR</sequence>
<name>A0A8K0STM3_9HYPO</name>
<dbReference type="EMBL" id="JAGPNK010000004">
    <property type="protein sequence ID" value="KAH7322688.1"/>
    <property type="molecule type" value="Genomic_DNA"/>
</dbReference>
<organism evidence="2 3">
    <name type="scientific">Stachybotrys elegans</name>
    <dbReference type="NCBI Taxonomy" id="80388"/>
    <lineage>
        <taxon>Eukaryota</taxon>
        <taxon>Fungi</taxon>
        <taxon>Dikarya</taxon>
        <taxon>Ascomycota</taxon>
        <taxon>Pezizomycotina</taxon>
        <taxon>Sordariomycetes</taxon>
        <taxon>Hypocreomycetidae</taxon>
        <taxon>Hypocreales</taxon>
        <taxon>Stachybotryaceae</taxon>
        <taxon>Stachybotrys</taxon>
    </lineage>
</organism>
<reference evidence="2" key="1">
    <citation type="journal article" date="2021" name="Nat. Commun.">
        <title>Genetic determinants of endophytism in the Arabidopsis root mycobiome.</title>
        <authorList>
            <person name="Mesny F."/>
            <person name="Miyauchi S."/>
            <person name="Thiergart T."/>
            <person name="Pickel B."/>
            <person name="Atanasova L."/>
            <person name="Karlsson M."/>
            <person name="Huettel B."/>
            <person name="Barry K.W."/>
            <person name="Haridas S."/>
            <person name="Chen C."/>
            <person name="Bauer D."/>
            <person name="Andreopoulos W."/>
            <person name="Pangilinan J."/>
            <person name="LaButti K."/>
            <person name="Riley R."/>
            <person name="Lipzen A."/>
            <person name="Clum A."/>
            <person name="Drula E."/>
            <person name="Henrissat B."/>
            <person name="Kohler A."/>
            <person name="Grigoriev I.V."/>
            <person name="Martin F.M."/>
            <person name="Hacquard S."/>
        </authorList>
    </citation>
    <scope>NUCLEOTIDE SEQUENCE</scope>
    <source>
        <strain evidence="2">MPI-CAGE-CH-0235</strain>
    </source>
</reference>
<dbReference type="Pfam" id="PF06985">
    <property type="entry name" value="HET"/>
    <property type="match status" value="1"/>
</dbReference>
<evidence type="ECO:0000313" key="3">
    <source>
        <dbReference type="Proteomes" id="UP000813444"/>
    </source>
</evidence>
<proteinExistence type="predicted"/>
<evidence type="ECO:0000313" key="2">
    <source>
        <dbReference type="EMBL" id="KAH7322688.1"/>
    </source>
</evidence>
<protein>
    <submittedName>
        <fullName evidence="2">Heterokaryon incompatibility protein-domain-containing protein</fullName>
    </submittedName>
</protein>
<evidence type="ECO:0000259" key="1">
    <source>
        <dbReference type="Pfam" id="PF06985"/>
    </source>
</evidence>
<dbReference type="InterPro" id="IPR010730">
    <property type="entry name" value="HET"/>
</dbReference>
<dbReference type="AlphaFoldDB" id="A0A8K0STM3"/>
<dbReference type="PANTHER" id="PTHR33112">
    <property type="entry name" value="DOMAIN PROTEIN, PUTATIVE-RELATED"/>
    <property type="match status" value="1"/>
</dbReference>
<keyword evidence="3" id="KW-1185">Reference proteome</keyword>
<accession>A0A8K0STM3</accession>
<dbReference type="Proteomes" id="UP000813444">
    <property type="component" value="Unassembled WGS sequence"/>
</dbReference>
<dbReference type="PANTHER" id="PTHR33112:SF16">
    <property type="entry name" value="HETEROKARYON INCOMPATIBILITY DOMAIN-CONTAINING PROTEIN"/>
    <property type="match status" value="1"/>
</dbReference>
<dbReference type="OrthoDB" id="5362512at2759"/>